<proteinExistence type="predicted"/>
<dbReference type="EMBL" id="JAVFKD010000002">
    <property type="protein sequence ID" value="KAK5996827.1"/>
    <property type="molecule type" value="Genomic_DNA"/>
</dbReference>
<dbReference type="Pfam" id="PF13460">
    <property type="entry name" value="NAD_binding_10"/>
    <property type="match status" value="1"/>
</dbReference>
<name>A0ABR0SY60_9HYPO</name>
<protein>
    <submittedName>
        <fullName evidence="2">Leucinostatins biosynthesis cluster protein T</fullName>
    </submittedName>
</protein>
<gene>
    <name evidence="2" type="ORF">PT974_02172</name>
</gene>
<reference evidence="2 3" key="1">
    <citation type="submission" date="2024-01" db="EMBL/GenBank/DDBJ databases">
        <title>Complete genome of Cladobotryum mycophilum ATHUM6906.</title>
        <authorList>
            <person name="Christinaki A.C."/>
            <person name="Myridakis A.I."/>
            <person name="Kouvelis V.N."/>
        </authorList>
    </citation>
    <scope>NUCLEOTIDE SEQUENCE [LARGE SCALE GENOMIC DNA]</scope>
    <source>
        <strain evidence="2 3">ATHUM6906</strain>
    </source>
</reference>
<dbReference type="Gene3D" id="3.40.50.720">
    <property type="entry name" value="NAD(P)-binding Rossmann-like Domain"/>
    <property type="match status" value="1"/>
</dbReference>
<dbReference type="InterPro" id="IPR036291">
    <property type="entry name" value="NAD(P)-bd_dom_sf"/>
</dbReference>
<keyword evidence="3" id="KW-1185">Reference proteome</keyword>
<dbReference type="InterPro" id="IPR016040">
    <property type="entry name" value="NAD(P)-bd_dom"/>
</dbReference>
<sequence length="224" mass="25191">MKVIVTGATGTAGQAVIKQCLEDDQITKVIVLTRKAVPIDIESHPKAQVVMHQDFSQYPEEMMRRFEGAEACLWAIGGKVNQFNHDKQICRKVSVDYTLAAANAMLQYLADKTPEGRKFRFVFCSGKYAEWNPKRPLLFMADTRRIKGEVEKGLCDLADANKDKLDVWILRPSGFISPDAPFSKRLVGNLYGAITTTQVGKTMVKVGHEGWKDRIIENEVLLKM</sequence>
<dbReference type="SUPFAM" id="SSF51735">
    <property type="entry name" value="NAD(P)-binding Rossmann-fold domains"/>
    <property type="match status" value="1"/>
</dbReference>
<comment type="caution">
    <text evidence="2">The sequence shown here is derived from an EMBL/GenBank/DDBJ whole genome shotgun (WGS) entry which is preliminary data.</text>
</comment>
<organism evidence="2 3">
    <name type="scientific">Cladobotryum mycophilum</name>
    <dbReference type="NCBI Taxonomy" id="491253"/>
    <lineage>
        <taxon>Eukaryota</taxon>
        <taxon>Fungi</taxon>
        <taxon>Dikarya</taxon>
        <taxon>Ascomycota</taxon>
        <taxon>Pezizomycotina</taxon>
        <taxon>Sordariomycetes</taxon>
        <taxon>Hypocreomycetidae</taxon>
        <taxon>Hypocreales</taxon>
        <taxon>Hypocreaceae</taxon>
        <taxon>Cladobotryum</taxon>
    </lineage>
</organism>
<feature type="domain" description="NAD(P)-binding" evidence="1">
    <location>
        <begin position="7"/>
        <end position="205"/>
    </location>
</feature>
<dbReference type="PANTHER" id="PTHR14097">
    <property type="entry name" value="OXIDOREDUCTASE HTATIP2"/>
    <property type="match status" value="1"/>
</dbReference>
<evidence type="ECO:0000313" key="3">
    <source>
        <dbReference type="Proteomes" id="UP001338125"/>
    </source>
</evidence>
<dbReference type="Proteomes" id="UP001338125">
    <property type="component" value="Unassembled WGS sequence"/>
</dbReference>
<evidence type="ECO:0000259" key="1">
    <source>
        <dbReference type="Pfam" id="PF13460"/>
    </source>
</evidence>
<dbReference type="PANTHER" id="PTHR14097:SF8">
    <property type="entry name" value="NAD(P)-BINDING DOMAIN-CONTAINING PROTEIN"/>
    <property type="match status" value="1"/>
</dbReference>
<accession>A0ABR0SY60</accession>
<evidence type="ECO:0000313" key="2">
    <source>
        <dbReference type="EMBL" id="KAK5996827.1"/>
    </source>
</evidence>